<dbReference type="RefSeq" id="WP_366193074.1">
    <property type="nucleotide sequence ID" value="NZ_JBFBVU010000012.1"/>
</dbReference>
<accession>A0ABV3LA79</accession>
<dbReference type="PANTHER" id="PTHR46847:SF1">
    <property type="entry name" value="D-ALLOSE-BINDING PERIPLASMIC PROTEIN-RELATED"/>
    <property type="match status" value="1"/>
</dbReference>
<dbReference type="EMBL" id="JBFBVU010000012">
    <property type="protein sequence ID" value="MEV8467293.1"/>
    <property type="molecule type" value="Genomic_DNA"/>
</dbReference>
<evidence type="ECO:0000256" key="3">
    <source>
        <dbReference type="ARBA" id="ARBA00022729"/>
    </source>
</evidence>
<dbReference type="Pfam" id="PF13407">
    <property type="entry name" value="Peripla_BP_4"/>
    <property type="match status" value="1"/>
</dbReference>
<comment type="subcellular location">
    <subcellularLocation>
        <location evidence="1">Cell envelope</location>
    </subcellularLocation>
</comment>
<name>A0ABV3LA79_9RHOB</name>
<dbReference type="Proteomes" id="UP001553161">
    <property type="component" value="Unassembled WGS sequence"/>
</dbReference>
<evidence type="ECO:0000256" key="4">
    <source>
        <dbReference type="SAM" id="SignalP"/>
    </source>
</evidence>
<feature type="domain" description="Periplasmic binding protein" evidence="5">
    <location>
        <begin position="35"/>
        <end position="291"/>
    </location>
</feature>
<keyword evidence="3 4" id="KW-0732">Signal</keyword>
<proteinExistence type="inferred from homology"/>
<gene>
    <name evidence="6" type="ORF">AB0T83_10930</name>
</gene>
<dbReference type="SUPFAM" id="SSF53822">
    <property type="entry name" value="Periplasmic binding protein-like I"/>
    <property type="match status" value="1"/>
</dbReference>
<keyword evidence="7" id="KW-1185">Reference proteome</keyword>
<evidence type="ECO:0000313" key="6">
    <source>
        <dbReference type="EMBL" id="MEV8467293.1"/>
    </source>
</evidence>
<comment type="similarity">
    <text evidence="2">Belongs to the bacterial solute-binding protein 2 family.</text>
</comment>
<evidence type="ECO:0000313" key="7">
    <source>
        <dbReference type="Proteomes" id="UP001553161"/>
    </source>
</evidence>
<protein>
    <submittedName>
        <fullName evidence="6">Substrate-binding domain-containing protein</fullName>
    </submittedName>
</protein>
<dbReference type="Gene3D" id="3.40.50.2300">
    <property type="match status" value="2"/>
</dbReference>
<feature type="signal peptide" evidence="4">
    <location>
        <begin position="1"/>
        <end position="26"/>
    </location>
</feature>
<organism evidence="6 7">
    <name type="scientific">Meridianimarinicoccus marinus</name>
    <dbReference type="NCBI Taxonomy" id="3231483"/>
    <lineage>
        <taxon>Bacteria</taxon>
        <taxon>Pseudomonadati</taxon>
        <taxon>Pseudomonadota</taxon>
        <taxon>Alphaproteobacteria</taxon>
        <taxon>Rhodobacterales</taxon>
        <taxon>Paracoccaceae</taxon>
        <taxon>Meridianimarinicoccus</taxon>
    </lineage>
</organism>
<evidence type="ECO:0000259" key="5">
    <source>
        <dbReference type="Pfam" id="PF13407"/>
    </source>
</evidence>
<evidence type="ECO:0000256" key="2">
    <source>
        <dbReference type="ARBA" id="ARBA00007639"/>
    </source>
</evidence>
<evidence type="ECO:0000256" key="1">
    <source>
        <dbReference type="ARBA" id="ARBA00004196"/>
    </source>
</evidence>
<dbReference type="InterPro" id="IPR025997">
    <property type="entry name" value="SBP_2_dom"/>
</dbReference>
<sequence length="322" mass="33792">MTLKSTFTKLTAAAITVGALTGAARADDLTVASVVFQQDQFFRTIQMGMTAAAEAAGVTLLEGNSDSKPEKEISLIDTYIARGVDAIVISPVSKVASIPALKRASDKGIKVVTYNSTIDDTSIPVSYLNSKQRDLGNSTGQMAAAFIQSELGGKAKIATLGFKALLPEISADRVDGFIEEAEKGNEIEIVSQQDAWLAEKAVQVAGDIITANPDVNIIYAANEGGTVGAVQAVRNAGKAGEIFIFGVDGTEQLLTFLLDGDNVLQAVTAQQPYVMGQMAVENAIAAAKGEEVEQTVIVPVLGLSRTDEAGANEFLDYLKSLN</sequence>
<reference evidence="6 7" key="1">
    <citation type="submission" date="2024-07" db="EMBL/GenBank/DDBJ databases">
        <authorList>
            <person name="Kang M."/>
        </authorList>
    </citation>
    <scope>NUCLEOTIDE SEQUENCE [LARGE SCALE GENOMIC DNA]</scope>
    <source>
        <strain evidence="6 7">DFM31</strain>
    </source>
</reference>
<feature type="chain" id="PRO_5046829374" evidence="4">
    <location>
        <begin position="27"/>
        <end position="322"/>
    </location>
</feature>
<dbReference type="InterPro" id="IPR028082">
    <property type="entry name" value="Peripla_BP_I"/>
</dbReference>
<dbReference type="PANTHER" id="PTHR46847">
    <property type="entry name" value="D-ALLOSE-BINDING PERIPLASMIC PROTEIN-RELATED"/>
    <property type="match status" value="1"/>
</dbReference>
<comment type="caution">
    <text evidence="6">The sequence shown here is derived from an EMBL/GenBank/DDBJ whole genome shotgun (WGS) entry which is preliminary data.</text>
</comment>